<dbReference type="SUPFAM" id="SSF50475">
    <property type="entry name" value="FMN-binding split barrel"/>
    <property type="match status" value="1"/>
</dbReference>
<dbReference type="Proteomes" id="UP000237798">
    <property type="component" value="Unassembled WGS sequence"/>
</dbReference>
<evidence type="ECO:0000313" key="1">
    <source>
        <dbReference type="EMBL" id="PRR79673.1"/>
    </source>
</evidence>
<reference evidence="1 2" key="1">
    <citation type="submission" date="2018-03" db="EMBL/GenBank/DDBJ databases">
        <title>Genome sequence of Clostridium luticellarii DSM 29923.</title>
        <authorList>
            <person name="Poehlein A."/>
            <person name="Daniel R."/>
        </authorList>
    </citation>
    <scope>NUCLEOTIDE SEQUENCE [LARGE SCALE GENOMIC DNA]</scope>
    <source>
        <strain evidence="1 2">DSM 29923</strain>
    </source>
</reference>
<comment type="caution">
    <text evidence="1">The sequence shown here is derived from an EMBL/GenBank/DDBJ whole genome shotgun (WGS) entry which is preliminary data.</text>
</comment>
<protein>
    <submittedName>
        <fullName evidence="1">Pyridoxamine 5'-phosphate oxidase</fullName>
    </submittedName>
</protein>
<dbReference type="Pfam" id="PF12900">
    <property type="entry name" value="Pyridox_ox_2"/>
    <property type="match status" value="1"/>
</dbReference>
<dbReference type="EMBL" id="PVXP01000097">
    <property type="protein sequence ID" value="PRR79673.1"/>
    <property type="molecule type" value="Genomic_DNA"/>
</dbReference>
<sequence length="161" mass="18623">MLEKYHMRRQDRQINDENELSEILLHGKYTVISMCYNNEPYIVTLSYGYDKSQNALYLHTGLKGLKIDFITHNPNVCATIIDDRGYVMGECGHKYRSVVINAKISFVEDLEKKKYGMEVILKHLEDTPSVVKEKTLKNENMYNNIAILKMDIISLTGKKGQ</sequence>
<dbReference type="PANTHER" id="PTHR34071:SF2">
    <property type="entry name" value="FLAVIN-NUCLEOTIDE-BINDING PROTEIN"/>
    <property type="match status" value="1"/>
</dbReference>
<keyword evidence="2" id="KW-1185">Reference proteome</keyword>
<evidence type="ECO:0000313" key="2">
    <source>
        <dbReference type="Proteomes" id="UP000237798"/>
    </source>
</evidence>
<dbReference type="AlphaFoldDB" id="A0A2T0B785"/>
<name>A0A2T0B785_9CLOT</name>
<proteinExistence type="predicted"/>
<gene>
    <name evidence="1" type="ORF">CLLU_34540</name>
</gene>
<organism evidence="1 2">
    <name type="scientific">Clostridium luticellarii</name>
    <dbReference type="NCBI Taxonomy" id="1691940"/>
    <lineage>
        <taxon>Bacteria</taxon>
        <taxon>Bacillati</taxon>
        <taxon>Bacillota</taxon>
        <taxon>Clostridia</taxon>
        <taxon>Eubacteriales</taxon>
        <taxon>Clostridiaceae</taxon>
        <taxon>Clostridium</taxon>
    </lineage>
</organism>
<dbReference type="RefSeq" id="WP_242977725.1">
    <property type="nucleotide sequence ID" value="NZ_JALCPJ010000068.1"/>
</dbReference>
<accession>A0A2T0B785</accession>
<dbReference type="InterPro" id="IPR024747">
    <property type="entry name" value="Pyridox_Oxase-rel"/>
</dbReference>
<dbReference type="Gene3D" id="2.30.110.10">
    <property type="entry name" value="Electron Transport, Fmn-binding Protein, Chain A"/>
    <property type="match status" value="1"/>
</dbReference>
<dbReference type="PANTHER" id="PTHR34071">
    <property type="entry name" value="5-NITROIMIDAZOLE ANTIBIOTICS RESISTANCE PROTEIN, NIMA-FAMILY-RELATED PROTEIN-RELATED"/>
    <property type="match status" value="1"/>
</dbReference>
<dbReference type="InterPro" id="IPR012349">
    <property type="entry name" value="Split_barrel_FMN-bd"/>
</dbReference>